<accession>A0ABY7GHS6</accession>
<name>A0ABY7GHS6_9GAMM</name>
<protein>
    <submittedName>
        <fullName evidence="2">DUF4007 family protein</fullName>
    </submittedName>
</protein>
<sequence length="306" mass="34773">MDSLLKPLNPKKASFGRHETFALRYSWLTKGFQAFKKNQSIFSSDEATIELGVGKNMVNAIKYWLRASAMLLDTDEGLESSALGEAILSDNGWDPYLEDEATLWLIHWQLATNAELATAWYWFFNCYHKAEFTTDDAMETLAEFVRNNLNGKHSERTVKQEVAMILRMYCPSKGNAKLIEESLDSPLASLKLVTAVEDLHIYRSYGNLQSSLPIELVGYAANEIFNQRQTEYLPIADLMYGPKNGIALGSIFRLTESALLAKLENLVKAYPDIFQINETAGVNQLYRQDNTTESLTFLRSYYQPTR</sequence>
<proteinExistence type="predicted"/>
<dbReference type="InterPro" id="IPR025248">
    <property type="entry name" value="DUF4007"/>
</dbReference>
<evidence type="ECO:0000313" key="2">
    <source>
        <dbReference type="EMBL" id="WAR43568.1"/>
    </source>
</evidence>
<evidence type="ECO:0000259" key="1">
    <source>
        <dbReference type="Pfam" id="PF13182"/>
    </source>
</evidence>
<dbReference type="Pfam" id="PF13182">
    <property type="entry name" value="DUF4007"/>
    <property type="match status" value="1"/>
</dbReference>
<organism evidence="2 3">
    <name type="scientific">Methylomonas rapida</name>
    <dbReference type="NCBI Taxonomy" id="2963939"/>
    <lineage>
        <taxon>Bacteria</taxon>
        <taxon>Pseudomonadati</taxon>
        <taxon>Pseudomonadota</taxon>
        <taxon>Gammaproteobacteria</taxon>
        <taxon>Methylococcales</taxon>
        <taxon>Methylococcaceae</taxon>
        <taxon>Methylomonas</taxon>
    </lineage>
</organism>
<evidence type="ECO:0000313" key="3">
    <source>
        <dbReference type="Proteomes" id="UP001162780"/>
    </source>
</evidence>
<dbReference type="EMBL" id="CP113517">
    <property type="protein sequence ID" value="WAR43568.1"/>
    <property type="molecule type" value="Genomic_DNA"/>
</dbReference>
<keyword evidence="3" id="KW-1185">Reference proteome</keyword>
<feature type="domain" description="DUF4007" evidence="1">
    <location>
        <begin position="15"/>
        <end position="302"/>
    </location>
</feature>
<gene>
    <name evidence="2" type="ORF">NM686_014430</name>
</gene>
<reference evidence="2" key="1">
    <citation type="submission" date="2022-11" db="EMBL/GenBank/DDBJ databases">
        <title>Methylomonas rapida sp. nov., Carotenoid-Producing Obligate Methanotrophs with High Growth Characteristics and Biotechnological Potential.</title>
        <authorList>
            <person name="Tikhonova E.N."/>
            <person name="Suleimanov R.Z."/>
            <person name="Miroshnikov K."/>
            <person name="Oshkin I.Y."/>
            <person name="Belova S.E."/>
            <person name="Danilova O.V."/>
            <person name="Ashikhmin A."/>
            <person name="Konopkin A."/>
            <person name="But S.Y."/>
            <person name="Khmelenina V.N."/>
            <person name="Kuznetsov N."/>
            <person name="Pimenov N.V."/>
            <person name="Dedysh S.N."/>
        </authorList>
    </citation>
    <scope>NUCLEOTIDE SEQUENCE</scope>
    <source>
        <strain evidence="2">MP1</strain>
    </source>
</reference>
<dbReference type="Proteomes" id="UP001162780">
    <property type="component" value="Chromosome"/>
</dbReference>
<dbReference type="RefSeq" id="WP_255188537.1">
    <property type="nucleotide sequence ID" value="NZ_CP113517.1"/>
</dbReference>